<comment type="function">
    <text evidence="15">Receptor for netrin required for axon guidance. Mediates axon repulsion of neuronal growth cones in the developing nervous system upon ligand binding.</text>
</comment>
<keyword evidence="7 15" id="KW-0732">Signal</keyword>
<evidence type="ECO:0000256" key="15">
    <source>
        <dbReference type="RuleBase" id="RU367033"/>
    </source>
</evidence>
<dbReference type="InterPro" id="IPR003598">
    <property type="entry name" value="Ig_sub2"/>
</dbReference>
<dbReference type="InterPro" id="IPR037936">
    <property type="entry name" value="UNC5A-D"/>
</dbReference>
<dbReference type="PROSITE" id="PS50017">
    <property type="entry name" value="DEATH_DOMAIN"/>
    <property type="match status" value="1"/>
</dbReference>
<dbReference type="Pfam" id="PF00531">
    <property type="entry name" value="Death"/>
    <property type="match status" value="1"/>
</dbReference>
<protein>
    <recommendedName>
        <fullName evidence="15">Netrin receptor UNC5</fullName>
    </recommendedName>
</protein>
<dbReference type="Proteomes" id="UP000886700">
    <property type="component" value="Unplaced"/>
</dbReference>
<dbReference type="InterPro" id="IPR042156">
    <property type="entry name" value="Death_UNC5B"/>
</dbReference>
<evidence type="ECO:0000256" key="10">
    <source>
        <dbReference type="ARBA" id="ARBA00023136"/>
    </source>
</evidence>
<keyword evidence="4" id="KW-1003">Cell membrane</keyword>
<keyword evidence="6" id="KW-0053">Apoptosis</keyword>
<dbReference type="SMART" id="SM00408">
    <property type="entry name" value="IGc2"/>
    <property type="match status" value="1"/>
</dbReference>
<dbReference type="SMART" id="SM00218">
    <property type="entry name" value="ZU5"/>
    <property type="match status" value="1"/>
</dbReference>
<evidence type="ECO:0000256" key="7">
    <source>
        <dbReference type="ARBA" id="ARBA00022729"/>
    </source>
</evidence>
<dbReference type="GO" id="GO:0005886">
    <property type="term" value="C:plasma membrane"/>
    <property type="evidence" value="ECO:0007669"/>
    <property type="project" value="UniProtKB-SubCell"/>
</dbReference>
<evidence type="ECO:0000256" key="13">
    <source>
        <dbReference type="ARBA" id="ARBA00023180"/>
    </source>
</evidence>
<dbReference type="FunFam" id="2.60.220.30:FF:000003">
    <property type="entry name" value="Unc-5 netrin receptor C"/>
    <property type="match status" value="1"/>
</dbReference>
<dbReference type="SUPFAM" id="SSF48726">
    <property type="entry name" value="Immunoglobulin"/>
    <property type="match status" value="2"/>
</dbReference>
<keyword evidence="11" id="KW-1015">Disulfide bond</keyword>
<organism evidence="19 20">
    <name type="scientific">Mesocricetus auratus</name>
    <name type="common">Golden hamster</name>
    <dbReference type="NCBI Taxonomy" id="10036"/>
    <lineage>
        <taxon>Eukaryota</taxon>
        <taxon>Metazoa</taxon>
        <taxon>Chordata</taxon>
        <taxon>Craniata</taxon>
        <taxon>Vertebrata</taxon>
        <taxon>Euteleostomi</taxon>
        <taxon>Mammalia</taxon>
        <taxon>Eutheria</taxon>
        <taxon>Euarchontoglires</taxon>
        <taxon>Glires</taxon>
        <taxon>Rodentia</taxon>
        <taxon>Myomorpha</taxon>
        <taxon>Muroidea</taxon>
        <taxon>Cricetidae</taxon>
        <taxon>Cricetinae</taxon>
        <taxon>Mesocricetus</taxon>
    </lineage>
</organism>
<dbReference type="PANTHER" id="PTHR12582">
    <property type="entry name" value="NETRIN RECEPTOR UNC5"/>
    <property type="match status" value="1"/>
</dbReference>
<keyword evidence="13" id="KW-0325">Glycoprotein</keyword>
<keyword evidence="10 15" id="KW-0472">Membrane</keyword>
<proteinExistence type="inferred from homology"/>
<dbReference type="SUPFAM" id="SSF47986">
    <property type="entry name" value="DEATH domain"/>
    <property type="match status" value="1"/>
</dbReference>
<dbReference type="Gene3D" id="2.20.100.10">
    <property type="entry name" value="Thrombospondin type-1 (TSP1) repeat"/>
    <property type="match status" value="1"/>
</dbReference>
<dbReference type="PANTHER" id="PTHR12582:SF6">
    <property type="entry name" value="NETRIN RECEPTOR UNC5B"/>
    <property type="match status" value="1"/>
</dbReference>
<dbReference type="AlphaFoldDB" id="A0A3Q0CRF7"/>
<dbReference type="Pfam" id="PF07679">
    <property type="entry name" value="I-set"/>
    <property type="match status" value="1"/>
</dbReference>
<dbReference type="SMART" id="SM00409">
    <property type="entry name" value="IG"/>
    <property type="match status" value="2"/>
</dbReference>
<dbReference type="Gene3D" id="2.60.220.30">
    <property type="match status" value="1"/>
</dbReference>
<dbReference type="InterPro" id="IPR000884">
    <property type="entry name" value="TSP1_rpt"/>
</dbReference>
<keyword evidence="19" id="KW-1185">Reference proteome</keyword>
<comment type="similarity">
    <text evidence="2 15">Belongs to the unc-5 family.</text>
</comment>
<reference evidence="20" key="1">
    <citation type="submission" date="2025-08" db="UniProtKB">
        <authorList>
            <consortium name="RefSeq"/>
        </authorList>
    </citation>
    <scope>IDENTIFICATION</scope>
    <source>
        <tissue evidence="20">Liver</tissue>
    </source>
</reference>
<keyword evidence="3 15" id="KW-0217">Developmental protein</keyword>
<dbReference type="InterPro" id="IPR036383">
    <property type="entry name" value="TSP1_rpt_sf"/>
</dbReference>
<dbReference type="GO" id="GO:0033564">
    <property type="term" value="P:anterior/posterior axon guidance"/>
    <property type="evidence" value="ECO:0007669"/>
    <property type="project" value="TreeGrafter"/>
</dbReference>
<dbReference type="Pfam" id="PF00090">
    <property type="entry name" value="TSP_1"/>
    <property type="match status" value="1"/>
</dbReference>
<dbReference type="SUPFAM" id="SSF82895">
    <property type="entry name" value="TSP-1 type 1 repeat"/>
    <property type="match status" value="1"/>
</dbReference>
<evidence type="ECO:0000256" key="6">
    <source>
        <dbReference type="ARBA" id="ARBA00022703"/>
    </source>
</evidence>
<dbReference type="InterPro" id="IPR033772">
    <property type="entry name" value="UPA"/>
</dbReference>
<dbReference type="GO" id="GO:0006915">
    <property type="term" value="P:apoptotic process"/>
    <property type="evidence" value="ECO:0007669"/>
    <property type="project" value="UniProtKB-KW"/>
</dbReference>
<feature type="chain" id="PRO_5025086351" description="Netrin receptor UNC5" evidence="15">
    <location>
        <begin position="27"/>
        <end position="881"/>
    </location>
</feature>
<feature type="domain" description="Death" evidence="16">
    <location>
        <begin position="813"/>
        <end position="879"/>
    </location>
</feature>
<dbReference type="CDD" id="cd08802">
    <property type="entry name" value="Death_UNC5B"/>
    <property type="match status" value="1"/>
</dbReference>
<dbReference type="GeneID" id="101844283"/>
<dbReference type="FunFam" id="2.60.40.10:FF:000037">
    <property type="entry name" value="Unc-5 netrin receptor C"/>
    <property type="match status" value="1"/>
</dbReference>
<feature type="domain" description="ZU5" evidence="18">
    <location>
        <begin position="479"/>
        <end position="622"/>
    </location>
</feature>
<dbReference type="RefSeq" id="XP_021083292.1">
    <property type="nucleotide sequence ID" value="XM_021227633.2"/>
</dbReference>
<dbReference type="CTD" id="219699"/>
<evidence type="ECO:0000313" key="20">
    <source>
        <dbReference type="RefSeq" id="XP_021083292.1"/>
    </source>
</evidence>
<dbReference type="PROSITE" id="PS51145">
    <property type="entry name" value="ZU5"/>
    <property type="match status" value="1"/>
</dbReference>
<evidence type="ECO:0000256" key="5">
    <source>
        <dbReference type="ARBA" id="ARBA00022692"/>
    </source>
</evidence>
<dbReference type="PROSITE" id="PS50092">
    <property type="entry name" value="TSP1"/>
    <property type="match status" value="1"/>
</dbReference>
<evidence type="ECO:0000256" key="8">
    <source>
        <dbReference type="ARBA" id="ARBA00022737"/>
    </source>
</evidence>
<dbReference type="GO" id="GO:0005042">
    <property type="term" value="F:netrin receptor activity"/>
    <property type="evidence" value="ECO:0007669"/>
    <property type="project" value="UniProtKB-UniRule"/>
</dbReference>
<evidence type="ECO:0000256" key="3">
    <source>
        <dbReference type="ARBA" id="ARBA00022473"/>
    </source>
</evidence>
<dbReference type="InterPro" id="IPR036179">
    <property type="entry name" value="Ig-like_dom_sf"/>
</dbReference>
<dbReference type="InterPro" id="IPR013098">
    <property type="entry name" value="Ig_I-set"/>
</dbReference>
<dbReference type="SMART" id="SM00005">
    <property type="entry name" value="DEATH"/>
    <property type="match status" value="1"/>
</dbReference>
<evidence type="ECO:0000256" key="4">
    <source>
        <dbReference type="ARBA" id="ARBA00022475"/>
    </source>
</evidence>
<sequence length="881" mass="96569">MRARSGTRGALLLALLFCWDPTLSLAGLLDLGGQGLPDSLPSAPAEQLPHFLQEPQDAYIVKNKPVELRCRALPATQIYFKCNGEWVSQNDHVTQESLDEATGLRMREVQIEVSRQQVEELFGLEDYWCQCVAWSSSGTTKSRRAYIRIAYLRKNFDQEPLAKEVPLDHEVLLQCRPPEGVPVAEVEWLKNEDVIDPTQDTNFLLTIDHNLIIRQARLSDTANYTCVAKNIVAKRRSTTATVIVYVNGGWSSWAEWSPCSNRCGRGWQKRTRTCTNPAPLNGGAFCEGQAFQKTACTTVCPVLEPSGDVALYAGLVVAIFVAVAVLMAVGVVVYRRNCRDFDTDITDSSAALTGGFHPVNFKTARPNNPQLLHPAAPPDLTASAGIYRGPVYALQDSADKIPMTNSPLLDPLPNLKIKVYNSSTTGSASGLPDGADLLLGVLQPGTYPGDFSRDTHLLHLRSASLGSQQLLGGPRDPSSSLSGTFGCLGGRLSIPGTGVSLLVPNGAIPPGKFYEMYLLINKAESTLSLSEGTQTVLSPSVTCGPTGLLLCRPVILTVPHCAEVIAGDWIFQLKTQTHQGHWEEVVTLDEETLNTPCYCQLEAKSCHILLDQLGTYVFTGESYSRSAVKRLQLAIFAPALCTSLEYSLRVYCLEDTPVALKEVLELERTLGGYLVEEPKPLLFKDSYHNLRLSLHDIPHAHWRSKLLAKYQEIPFHHIWNGSQKALHCTFTLERHSLASTEFTCKVCVRQVEGEGQIFQLHTTLAETPAGSLDALCSAPGNAVTTQLGPYAFKIPLSIRQKICSSLDAPSSRGNDWRLLAQKLSMDRYLNYFATKTSPTGVILDLWEAQQQDDGDLNSLASALEEMGKSEMLMAMATDGDC</sequence>
<dbReference type="SMART" id="SM00209">
    <property type="entry name" value="TSP1"/>
    <property type="match status" value="1"/>
</dbReference>
<dbReference type="Pfam" id="PF00791">
    <property type="entry name" value="ZU5"/>
    <property type="match status" value="1"/>
</dbReference>
<evidence type="ECO:0000259" key="16">
    <source>
        <dbReference type="PROSITE" id="PS50017"/>
    </source>
</evidence>
<dbReference type="FunFam" id="2.60.40.10:FF:000039">
    <property type="entry name" value="Unc-5 netrin receptor C"/>
    <property type="match status" value="1"/>
</dbReference>
<accession>A0A3Q0CRF7</accession>
<keyword evidence="5 15" id="KW-0812">Transmembrane</keyword>
<keyword evidence="9 15" id="KW-1133">Transmembrane helix</keyword>
<dbReference type="InterPro" id="IPR011029">
    <property type="entry name" value="DEATH-like_dom_sf"/>
</dbReference>
<evidence type="ECO:0000259" key="18">
    <source>
        <dbReference type="PROSITE" id="PS51145"/>
    </source>
</evidence>
<keyword evidence="8" id="KW-0677">Repeat</keyword>
<evidence type="ECO:0000256" key="14">
    <source>
        <dbReference type="ARBA" id="ARBA00023319"/>
    </source>
</evidence>
<dbReference type="Gene3D" id="1.10.533.10">
    <property type="entry name" value="Death Domain, Fas"/>
    <property type="match status" value="1"/>
</dbReference>
<evidence type="ECO:0000256" key="1">
    <source>
        <dbReference type="ARBA" id="ARBA00004251"/>
    </source>
</evidence>
<dbReference type="FunFam" id="1.10.533.10:FF:000001">
    <property type="entry name" value="Unc-5 netrin receptor B"/>
    <property type="match status" value="1"/>
</dbReference>
<gene>
    <name evidence="20" type="primary">Unc5b</name>
</gene>
<dbReference type="InterPro" id="IPR057755">
    <property type="entry name" value="UNC5A-D-like_N"/>
</dbReference>
<evidence type="ECO:0000256" key="9">
    <source>
        <dbReference type="ARBA" id="ARBA00022989"/>
    </source>
</evidence>
<dbReference type="PROSITE" id="PS50835">
    <property type="entry name" value="IG_LIKE"/>
    <property type="match status" value="1"/>
</dbReference>
<comment type="subcellular location">
    <subcellularLocation>
        <location evidence="1 15">Cell membrane</location>
        <topology evidence="1 15">Single-pass type I membrane protein</topology>
    </subcellularLocation>
</comment>
<evidence type="ECO:0000259" key="17">
    <source>
        <dbReference type="PROSITE" id="PS50835"/>
    </source>
</evidence>
<dbReference type="InterPro" id="IPR000906">
    <property type="entry name" value="ZU5_dom"/>
</dbReference>
<dbReference type="InterPro" id="IPR013783">
    <property type="entry name" value="Ig-like_fold"/>
</dbReference>
<evidence type="ECO:0000256" key="12">
    <source>
        <dbReference type="ARBA" id="ARBA00023170"/>
    </source>
</evidence>
<evidence type="ECO:0000256" key="11">
    <source>
        <dbReference type="ARBA" id="ARBA00023157"/>
    </source>
</evidence>
<feature type="domain" description="Ig-like" evidence="17">
    <location>
        <begin position="173"/>
        <end position="243"/>
    </location>
</feature>
<dbReference type="Gene3D" id="2.60.40.10">
    <property type="entry name" value="Immunoglobulins"/>
    <property type="match status" value="2"/>
</dbReference>
<dbReference type="InterPro" id="IPR007110">
    <property type="entry name" value="Ig-like_dom"/>
</dbReference>
<evidence type="ECO:0000313" key="19">
    <source>
        <dbReference type="Proteomes" id="UP000886700"/>
    </source>
</evidence>
<evidence type="ECO:0000256" key="2">
    <source>
        <dbReference type="ARBA" id="ARBA00009844"/>
    </source>
</evidence>
<dbReference type="InterPro" id="IPR003599">
    <property type="entry name" value="Ig_sub"/>
</dbReference>
<keyword evidence="12 15" id="KW-0675">Receptor</keyword>
<name>A0A3Q0CRF7_MESAU</name>
<dbReference type="Pfam" id="PF17217">
    <property type="entry name" value="UPA"/>
    <property type="match status" value="1"/>
</dbReference>
<keyword evidence="14 15" id="KW-0393">Immunoglobulin domain</keyword>
<dbReference type="FunFam" id="2.20.100.10:FF:000008">
    <property type="entry name" value="Unc-5 netrin receptor C"/>
    <property type="match status" value="1"/>
</dbReference>
<feature type="signal peptide" evidence="15">
    <location>
        <begin position="1"/>
        <end position="26"/>
    </location>
</feature>
<dbReference type="InterPro" id="IPR000488">
    <property type="entry name" value="Death_dom"/>
</dbReference>
<dbReference type="Pfam" id="PF25609">
    <property type="entry name" value="Unc5_NetrinR_N"/>
    <property type="match status" value="1"/>
</dbReference>
<feature type="transmembrane region" description="Helical" evidence="15">
    <location>
        <begin position="309"/>
        <end position="334"/>
    </location>
</feature>
<dbReference type="PRINTS" id="PR01705">
    <property type="entry name" value="TSP1REPEAT"/>
</dbReference>